<dbReference type="FunFam" id="3.10.105.10:FF:000001">
    <property type="entry name" value="Oligopeptide ABC transporter, oligopeptide-binding protein"/>
    <property type="match status" value="1"/>
</dbReference>
<evidence type="ECO:0000256" key="2">
    <source>
        <dbReference type="ARBA" id="ARBA00005695"/>
    </source>
</evidence>
<dbReference type="RefSeq" id="WP_170105098.1">
    <property type="nucleotide sequence ID" value="NZ_PZZP01000001.1"/>
</dbReference>
<name>A0A2T4Z820_9BACL</name>
<keyword evidence="5" id="KW-0571">Peptide transport</keyword>
<dbReference type="PIRSF" id="PIRSF002741">
    <property type="entry name" value="MppA"/>
    <property type="match status" value="1"/>
</dbReference>
<dbReference type="InterPro" id="IPR039424">
    <property type="entry name" value="SBP_5"/>
</dbReference>
<dbReference type="Gene3D" id="3.10.105.10">
    <property type="entry name" value="Dipeptide-binding Protein, Domain 3"/>
    <property type="match status" value="1"/>
</dbReference>
<dbReference type="Gene3D" id="3.90.76.10">
    <property type="entry name" value="Dipeptide-binding Protein, Domain 1"/>
    <property type="match status" value="1"/>
</dbReference>
<evidence type="ECO:0000313" key="8">
    <source>
        <dbReference type="Proteomes" id="UP000241639"/>
    </source>
</evidence>
<evidence type="ECO:0000256" key="4">
    <source>
        <dbReference type="ARBA" id="ARBA00022729"/>
    </source>
</evidence>
<comment type="caution">
    <text evidence="7">The sequence shown here is derived from an EMBL/GenBank/DDBJ whole genome shotgun (WGS) entry which is preliminary data.</text>
</comment>
<comment type="similarity">
    <text evidence="2">Belongs to the bacterial solute-binding protein 5 family.</text>
</comment>
<dbReference type="Proteomes" id="UP000241639">
    <property type="component" value="Unassembled WGS sequence"/>
</dbReference>
<dbReference type="Gene3D" id="3.40.190.10">
    <property type="entry name" value="Periplasmic binding protein-like II"/>
    <property type="match status" value="1"/>
</dbReference>
<feature type="domain" description="Solute-binding protein family 5" evidence="6">
    <location>
        <begin position="75"/>
        <end position="452"/>
    </location>
</feature>
<dbReference type="Pfam" id="PF00496">
    <property type="entry name" value="SBP_bac_5"/>
    <property type="match status" value="1"/>
</dbReference>
<accession>A0A2T4Z820</accession>
<keyword evidence="8" id="KW-1185">Reference proteome</keyword>
<dbReference type="GO" id="GO:1904680">
    <property type="term" value="F:peptide transmembrane transporter activity"/>
    <property type="evidence" value="ECO:0007669"/>
    <property type="project" value="TreeGrafter"/>
</dbReference>
<dbReference type="FunFam" id="3.90.76.10:FF:000001">
    <property type="entry name" value="Oligopeptide ABC transporter substrate-binding protein"/>
    <property type="match status" value="1"/>
</dbReference>
<keyword evidence="4" id="KW-0732">Signal</keyword>
<dbReference type="SUPFAM" id="SSF53850">
    <property type="entry name" value="Periplasmic binding protein-like II"/>
    <property type="match status" value="1"/>
</dbReference>
<dbReference type="InterPro" id="IPR000914">
    <property type="entry name" value="SBP_5_dom"/>
</dbReference>
<gene>
    <name evidence="7" type="ORF">C8J48_0610</name>
</gene>
<evidence type="ECO:0000256" key="1">
    <source>
        <dbReference type="ARBA" id="ARBA00004196"/>
    </source>
</evidence>
<dbReference type="PANTHER" id="PTHR30290">
    <property type="entry name" value="PERIPLASMIC BINDING COMPONENT OF ABC TRANSPORTER"/>
    <property type="match status" value="1"/>
</dbReference>
<dbReference type="CDD" id="cd08504">
    <property type="entry name" value="PBP2_OppA"/>
    <property type="match status" value="1"/>
</dbReference>
<evidence type="ECO:0000256" key="5">
    <source>
        <dbReference type="ARBA" id="ARBA00022856"/>
    </source>
</evidence>
<protein>
    <submittedName>
        <fullName evidence="7">Oligopeptide transport system substrate-binding protein</fullName>
    </submittedName>
</protein>
<evidence type="ECO:0000313" key="7">
    <source>
        <dbReference type="EMBL" id="PTM58038.1"/>
    </source>
</evidence>
<evidence type="ECO:0000256" key="3">
    <source>
        <dbReference type="ARBA" id="ARBA00022448"/>
    </source>
</evidence>
<dbReference type="GO" id="GO:0015833">
    <property type="term" value="P:peptide transport"/>
    <property type="evidence" value="ECO:0007669"/>
    <property type="project" value="UniProtKB-KW"/>
</dbReference>
<dbReference type="EMBL" id="PZZP01000001">
    <property type="protein sequence ID" value="PTM58038.1"/>
    <property type="molecule type" value="Genomic_DNA"/>
</dbReference>
<sequence length="535" mass="60185">MEMKQIGLWAMVLLLAGIGSLSGCSSNVGGNSGVLQLTVDADPPTLDSAFALDGNSYNLLNNVMEGLMRLNKDNEPEPAIAEKMPEVSDNGRVYTFRIREDAQWSDGQPVRAQDFEYAWKRILHPETGSPVAFNLFSLENATAYMQGQVEAEEVGVTALDERTLKVTLVEETPHFLQMIATSPFLPVRQDQVEQSKGKFGSEADQMVYNGPFTLTEWQHEQSLTLKKNDHYWDEQVVQLGEVQIQVVKDATEALGMYTSDDVDVVPLNAVTFAAFKSSPELVTHQRGALLMIMFNSEEAPFDNKNIRKAFHLAIDRERMVQEVLKNGSRPAVGMVPPVIHDHKGESFRDQAEDKIKFAPDEAKKLLKKGLKEEKIKKLPDIVISVTDDDRRNLALFLQQEWKQHLGAKVQISPQPVAQKMDRDAAGQFQMSIVRWIGLYDDPMSFLEIGTTDNPVNFGRWSNQQFDLTLQKAKGNPDSAWRETDLIEAEKVVTEEAGVAPLYYESQAFIQKPHVKNLFRHPIGPELSLKWATIEK</sequence>
<dbReference type="GO" id="GO:0043190">
    <property type="term" value="C:ATP-binding cassette (ABC) transporter complex"/>
    <property type="evidence" value="ECO:0007669"/>
    <property type="project" value="InterPro"/>
</dbReference>
<dbReference type="PROSITE" id="PS51257">
    <property type="entry name" value="PROKAR_LIPOPROTEIN"/>
    <property type="match status" value="1"/>
</dbReference>
<dbReference type="PANTHER" id="PTHR30290:SF79">
    <property type="entry name" value="DIPEPTIDE-BINDING PROTEIN DPPE"/>
    <property type="match status" value="1"/>
</dbReference>
<dbReference type="AlphaFoldDB" id="A0A2T4Z820"/>
<evidence type="ECO:0000259" key="6">
    <source>
        <dbReference type="Pfam" id="PF00496"/>
    </source>
</evidence>
<reference evidence="7 8" key="1">
    <citation type="submission" date="2018-04" db="EMBL/GenBank/DDBJ databases">
        <title>Genomic Encyclopedia of Archaeal and Bacterial Type Strains, Phase II (KMG-II): from individual species to whole genera.</title>
        <authorList>
            <person name="Goeker M."/>
        </authorList>
    </citation>
    <scope>NUCLEOTIDE SEQUENCE [LARGE SCALE GENOMIC DNA]</scope>
    <source>
        <strain evidence="7 8">DSM 45169</strain>
    </source>
</reference>
<keyword evidence="3" id="KW-0813">Transport</keyword>
<dbReference type="InterPro" id="IPR030678">
    <property type="entry name" value="Peptide/Ni-bd"/>
</dbReference>
<comment type="subcellular location">
    <subcellularLocation>
        <location evidence="1">Cell envelope</location>
    </subcellularLocation>
</comment>
<organism evidence="7 8">
    <name type="scientific">Desmospora activa DSM 45169</name>
    <dbReference type="NCBI Taxonomy" id="1121389"/>
    <lineage>
        <taxon>Bacteria</taxon>
        <taxon>Bacillati</taxon>
        <taxon>Bacillota</taxon>
        <taxon>Bacilli</taxon>
        <taxon>Bacillales</taxon>
        <taxon>Thermoactinomycetaceae</taxon>
        <taxon>Desmospora</taxon>
    </lineage>
</organism>
<keyword evidence="5" id="KW-0653">Protein transport</keyword>
<dbReference type="GO" id="GO:0030288">
    <property type="term" value="C:outer membrane-bounded periplasmic space"/>
    <property type="evidence" value="ECO:0007669"/>
    <property type="project" value="UniProtKB-ARBA"/>
</dbReference>
<proteinExistence type="inferred from homology"/>